<protein>
    <submittedName>
        <fullName evidence="1">Uncharacterized protein</fullName>
    </submittedName>
</protein>
<reference evidence="1" key="1">
    <citation type="submission" date="2023-06" db="EMBL/GenBank/DDBJ databases">
        <authorList>
            <consortium name="Lawrence Berkeley National Laboratory"/>
            <person name="Ahrendt S."/>
            <person name="Sahu N."/>
            <person name="Indic B."/>
            <person name="Wong-Bajracharya J."/>
            <person name="Merenyi Z."/>
            <person name="Ke H.-M."/>
            <person name="Monk M."/>
            <person name="Kocsube S."/>
            <person name="Drula E."/>
            <person name="Lipzen A."/>
            <person name="Balint B."/>
            <person name="Henrissat B."/>
            <person name="Andreopoulos B."/>
            <person name="Martin F.M."/>
            <person name="Harder C.B."/>
            <person name="Rigling D."/>
            <person name="Ford K.L."/>
            <person name="Foster G.D."/>
            <person name="Pangilinan J."/>
            <person name="Papanicolaou A."/>
            <person name="Barry K."/>
            <person name="LaButti K."/>
            <person name="Viragh M."/>
            <person name="Koriabine M."/>
            <person name="Yan M."/>
            <person name="Riley R."/>
            <person name="Champramary S."/>
            <person name="Plett K.L."/>
            <person name="Tsai I.J."/>
            <person name="Slot J."/>
            <person name="Sipos G."/>
            <person name="Plett J."/>
            <person name="Nagy L.G."/>
            <person name="Grigoriev I.V."/>
        </authorList>
    </citation>
    <scope>NUCLEOTIDE SEQUENCE</scope>
    <source>
        <strain evidence="1">FPL87.14</strain>
    </source>
</reference>
<evidence type="ECO:0000313" key="2">
    <source>
        <dbReference type="Proteomes" id="UP001175226"/>
    </source>
</evidence>
<keyword evidence="2" id="KW-1185">Reference proteome</keyword>
<dbReference type="AlphaFoldDB" id="A0AA39N0E9"/>
<evidence type="ECO:0000313" key="1">
    <source>
        <dbReference type="EMBL" id="KAK0453347.1"/>
    </source>
</evidence>
<name>A0AA39N0E9_9AGAR</name>
<organism evidence="1 2">
    <name type="scientific">Armillaria borealis</name>
    <dbReference type="NCBI Taxonomy" id="47425"/>
    <lineage>
        <taxon>Eukaryota</taxon>
        <taxon>Fungi</taxon>
        <taxon>Dikarya</taxon>
        <taxon>Basidiomycota</taxon>
        <taxon>Agaricomycotina</taxon>
        <taxon>Agaricomycetes</taxon>
        <taxon>Agaricomycetidae</taxon>
        <taxon>Agaricales</taxon>
        <taxon>Marasmiineae</taxon>
        <taxon>Physalacriaceae</taxon>
        <taxon>Armillaria</taxon>
    </lineage>
</organism>
<sequence length="263" mass="29390">MGDELGHDFAYRRLQPSILLTDASIPHVIWGQDAVQYNFGALYPYHPALDLQVLLSPSTIQKAVELLAPSYSHMTVDEIDVEKAAPKNNVCLDYTLAFRDRPNDFTRLKLTQQDDLAHPAHVLLIANTIFDYPLDDIVHVSPPLCPELPFPSVPAIVRLMPVHAAKWMDADYTPQSSSFLLACETLLECAIESSFAKEVDEVYASNDQLPTRLKDMIVDLDEHQKCWVYECFHIGVEMGGSSSDSDADMFSLLANVDSHGSRL</sequence>
<gene>
    <name evidence="1" type="ORF">EV421DRAFT_672552</name>
</gene>
<dbReference type="EMBL" id="JAUEPT010000003">
    <property type="protein sequence ID" value="KAK0453347.1"/>
    <property type="molecule type" value="Genomic_DNA"/>
</dbReference>
<dbReference type="Proteomes" id="UP001175226">
    <property type="component" value="Unassembled WGS sequence"/>
</dbReference>
<proteinExistence type="predicted"/>
<comment type="caution">
    <text evidence="1">The sequence shown here is derived from an EMBL/GenBank/DDBJ whole genome shotgun (WGS) entry which is preliminary data.</text>
</comment>
<accession>A0AA39N0E9</accession>